<evidence type="ECO:0000256" key="1">
    <source>
        <dbReference type="SAM" id="MobiDB-lite"/>
    </source>
</evidence>
<reference evidence="2 3" key="1">
    <citation type="journal article" date="2021" name="BMC Biol.">
        <title>Horizontally acquired antibacterial genes associated with adaptive radiation of ladybird beetles.</title>
        <authorList>
            <person name="Li H.S."/>
            <person name="Tang X.F."/>
            <person name="Huang Y.H."/>
            <person name="Xu Z.Y."/>
            <person name="Chen M.L."/>
            <person name="Du X.Y."/>
            <person name="Qiu B.Y."/>
            <person name="Chen P.T."/>
            <person name="Zhang W."/>
            <person name="Slipinski A."/>
            <person name="Escalona H.E."/>
            <person name="Waterhouse R.M."/>
            <person name="Zwick A."/>
            <person name="Pang H."/>
        </authorList>
    </citation>
    <scope>NUCLEOTIDE SEQUENCE [LARGE SCALE GENOMIC DNA]</scope>
    <source>
        <strain evidence="2">SYSU2018</strain>
    </source>
</reference>
<feature type="non-terminal residue" evidence="2">
    <location>
        <position position="1"/>
    </location>
</feature>
<dbReference type="EMBL" id="JABFTP020000021">
    <property type="protein sequence ID" value="KAL3269822.1"/>
    <property type="molecule type" value="Genomic_DNA"/>
</dbReference>
<sequence>ENAKDVAPPNDTELNRHSMKSKNLAAIKSAGNQNNRLKPTGVDNDWTDNVRQDSVNVNILSGESSGKLNNNSDGFKLVSHRKPKSFNNARSNDTKEIFRGANASNTIKIQDVQEISWVYFGRVLGD</sequence>
<dbReference type="AlphaFoldDB" id="A0ABD2MU34"/>
<proteinExistence type="predicted"/>
<feature type="non-terminal residue" evidence="2">
    <location>
        <position position="126"/>
    </location>
</feature>
<comment type="caution">
    <text evidence="2">The sequence shown here is derived from an EMBL/GenBank/DDBJ whole genome shotgun (WGS) entry which is preliminary data.</text>
</comment>
<gene>
    <name evidence="2" type="ORF">HHI36_008880</name>
</gene>
<name>A0ABD2MU34_9CUCU</name>
<keyword evidence="3" id="KW-1185">Reference proteome</keyword>
<feature type="region of interest" description="Disordered" evidence="1">
    <location>
        <begin position="29"/>
        <end position="48"/>
    </location>
</feature>
<feature type="region of interest" description="Disordered" evidence="1">
    <location>
        <begin position="1"/>
        <end position="20"/>
    </location>
</feature>
<evidence type="ECO:0000313" key="2">
    <source>
        <dbReference type="EMBL" id="KAL3269822.1"/>
    </source>
</evidence>
<accession>A0ABD2MU34</accession>
<evidence type="ECO:0000313" key="3">
    <source>
        <dbReference type="Proteomes" id="UP001516400"/>
    </source>
</evidence>
<organism evidence="2 3">
    <name type="scientific">Cryptolaemus montrouzieri</name>
    <dbReference type="NCBI Taxonomy" id="559131"/>
    <lineage>
        <taxon>Eukaryota</taxon>
        <taxon>Metazoa</taxon>
        <taxon>Ecdysozoa</taxon>
        <taxon>Arthropoda</taxon>
        <taxon>Hexapoda</taxon>
        <taxon>Insecta</taxon>
        <taxon>Pterygota</taxon>
        <taxon>Neoptera</taxon>
        <taxon>Endopterygota</taxon>
        <taxon>Coleoptera</taxon>
        <taxon>Polyphaga</taxon>
        <taxon>Cucujiformia</taxon>
        <taxon>Coccinelloidea</taxon>
        <taxon>Coccinellidae</taxon>
        <taxon>Scymninae</taxon>
        <taxon>Scymnini</taxon>
        <taxon>Cryptolaemus</taxon>
    </lineage>
</organism>
<dbReference type="Proteomes" id="UP001516400">
    <property type="component" value="Unassembled WGS sequence"/>
</dbReference>
<protein>
    <submittedName>
        <fullName evidence="2">Uncharacterized protein</fullName>
    </submittedName>
</protein>